<dbReference type="AlphaFoldDB" id="A0A382EVB6"/>
<protein>
    <recommendedName>
        <fullName evidence="2">NIPSNAP domain-containing protein</fullName>
    </recommendedName>
</protein>
<gene>
    <name evidence="1" type="ORF">METZ01_LOCUS207096</name>
</gene>
<dbReference type="EMBL" id="UINC01046345">
    <property type="protein sequence ID" value="SVB54242.1"/>
    <property type="molecule type" value="Genomic_DNA"/>
</dbReference>
<organism evidence="1">
    <name type="scientific">marine metagenome</name>
    <dbReference type="NCBI Taxonomy" id="408172"/>
    <lineage>
        <taxon>unclassified sequences</taxon>
        <taxon>metagenomes</taxon>
        <taxon>ecological metagenomes</taxon>
    </lineage>
</organism>
<sequence>MIKRFIGIIISLITCTMLVAQADAVAATAGYSKVYKGKEASFRKAVTKHVAKWHGPDQWPTFAARVMNGPRAGQYFMGSSGHYWKDYADRKASKAHNDEWRKVIQMYVEDQSGMMFFEKQLDASYNDRSTPMWQGTIYYTKPGKRGKMLEILREGSKANRRLRHKGSSGVYNVISGGEQDGMLVIVNRMDSMADLAPQTPSIRDRWVKVYGEEVFEQAVKDWYDSFTKSRSEILQFIPEMSTPQN</sequence>
<proteinExistence type="predicted"/>
<reference evidence="1" key="1">
    <citation type="submission" date="2018-05" db="EMBL/GenBank/DDBJ databases">
        <authorList>
            <person name="Lanie J.A."/>
            <person name="Ng W.-L."/>
            <person name="Kazmierczak K.M."/>
            <person name="Andrzejewski T.M."/>
            <person name="Davidsen T.M."/>
            <person name="Wayne K.J."/>
            <person name="Tettelin H."/>
            <person name="Glass J.I."/>
            <person name="Rusch D."/>
            <person name="Podicherti R."/>
            <person name="Tsui H.-C.T."/>
            <person name="Winkler M.E."/>
        </authorList>
    </citation>
    <scope>NUCLEOTIDE SEQUENCE</scope>
</reference>
<name>A0A382EVB6_9ZZZZ</name>
<evidence type="ECO:0008006" key="2">
    <source>
        <dbReference type="Google" id="ProtNLM"/>
    </source>
</evidence>
<accession>A0A382EVB6</accession>
<evidence type="ECO:0000313" key="1">
    <source>
        <dbReference type="EMBL" id="SVB54242.1"/>
    </source>
</evidence>